<dbReference type="Gene3D" id="1.20.1050.10">
    <property type="match status" value="1"/>
</dbReference>
<evidence type="ECO:0000256" key="3">
    <source>
        <dbReference type="ARBA" id="ARBA00012452"/>
    </source>
</evidence>
<dbReference type="SFLD" id="SFLDG01205">
    <property type="entry name" value="AMPS.1"/>
    <property type="match status" value="1"/>
</dbReference>
<accession>A7S183</accession>
<dbReference type="CDD" id="cd03075">
    <property type="entry name" value="GST_N_Mu"/>
    <property type="match status" value="1"/>
</dbReference>
<dbReference type="PhylomeDB" id="A7S183"/>
<dbReference type="FunFam" id="1.20.1050.10:FF:000003">
    <property type="entry name" value="Glutathione S-transferase 2"/>
    <property type="match status" value="1"/>
</dbReference>
<dbReference type="InterPro" id="IPR004045">
    <property type="entry name" value="Glutathione_S-Trfase_N"/>
</dbReference>
<dbReference type="PANTHER" id="PTHR11571:SF222">
    <property type="entry name" value="GLUTATHIONE TRANSFERASE"/>
    <property type="match status" value="1"/>
</dbReference>
<dbReference type="GO" id="GO:0004364">
    <property type="term" value="F:glutathione transferase activity"/>
    <property type="evidence" value="ECO:0000318"/>
    <property type="project" value="GO_Central"/>
</dbReference>
<dbReference type="GO" id="GO:0006749">
    <property type="term" value="P:glutathione metabolic process"/>
    <property type="evidence" value="ECO:0000318"/>
    <property type="project" value="GO_Central"/>
</dbReference>
<dbReference type="SFLD" id="SFLDG00363">
    <property type="entry name" value="AMPS_(cytGST):_Alpha-__Mu-__Pi"/>
    <property type="match status" value="1"/>
</dbReference>
<dbReference type="STRING" id="45351.A7S183"/>
<dbReference type="FunCoup" id="A7S183">
    <property type="interactions" value="45"/>
</dbReference>
<dbReference type="AlphaFoldDB" id="A7S183"/>
<dbReference type="Gene3D" id="3.40.30.10">
    <property type="entry name" value="Glutaredoxin"/>
    <property type="match status" value="1"/>
</dbReference>
<keyword evidence="4" id="KW-0808">Transferase</keyword>
<comment type="catalytic activity">
    <reaction evidence="5">
        <text>RX + glutathione = an S-substituted glutathione + a halide anion + H(+)</text>
        <dbReference type="Rhea" id="RHEA:16437"/>
        <dbReference type="ChEBI" id="CHEBI:15378"/>
        <dbReference type="ChEBI" id="CHEBI:16042"/>
        <dbReference type="ChEBI" id="CHEBI:17792"/>
        <dbReference type="ChEBI" id="CHEBI:57925"/>
        <dbReference type="ChEBI" id="CHEBI:90779"/>
        <dbReference type="EC" id="2.5.1.18"/>
    </reaction>
</comment>
<evidence type="ECO:0000313" key="9">
    <source>
        <dbReference type="Proteomes" id="UP000001593"/>
    </source>
</evidence>
<dbReference type="PROSITE" id="PS50404">
    <property type="entry name" value="GST_NTER"/>
    <property type="match status" value="1"/>
</dbReference>
<evidence type="ECO:0000256" key="5">
    <source>
        <dbReference type="ARBA" id="ARBA00047960"/>
    </source>
</evidence>
<dbReference type="Proteomes" id="UP000001593">
    <property type="component" value="Unassembled WGS sequence"/>
</dbReference>
<protein>
    <recommendedName>
        <fullName evidence="3">glutathione transferase</fullName>
        <ecNumber evidence="3">2.5.1.18</ecNumber>
    </recommendedName>
</protein>
<dbReference type="OMA" id="LCYTDFE"/>
<organism evidence="8 9">
    <name type="scientific">Nematostella vectensis</name>
    <name type="common">Starlet sea anemone</name>
    <dbReference type="NCBI Taxonomy" id="45351"/>
    <lineage>
        <taxon>Eukaryota</taxon>
        <taxon>Metazoa</taxon>
        <taxon>Cnidaria</taxon>
        <taxon>Anthozoa</taxon>
        <taxon>Hexacorallia</taxon>
        <taxon>Actiniaria</taxon>
        <taxon>Edwardsiidae</taxon>
        <taxon>Nematostella</taxon>
    </lineage>
</organism>
<evidence type="ECO:0000313" key="8">
    <source>
        <dbReference type="EMBL" id="EDO42590.1"/>
    </source>
</evidence>
<dbReference type="SUPFAM" id="SSF52833">
    <property type="entry name" value="Thioredoxin-like"/>
    <property type="match status" value="1"/>
</dbReference>
<dbReference type="InterPro" id="IPR050213">
    <property type="entry name" value="GST_superfamily"/>
</dbReference>
<dbReference type="SFLD" id="SFLDS00019">
    <property type="entry name" value="Glutathione_Transferase_(cytos"/>
    <property type="match status" value="1"/>
</dbReference>
<comment type="similarity">
    <text evidence="2">Belongs to the GST superfamily. Mu family.</text>
</comment>
<dbReference type="Pfam" id="PF14497">
    <property type="entry name" value="GST_C_3"/>
    <property type="match status" value="1"/>
</dbReference>
<evidence type="ECO:0000256" key="4">
    <source>
        <dbReference type="ARBA" id="ARBA00022679"/>
    </source>
</evidence>
<dbReference type="PROSITE" id="PS50405">
    <property type="entry name" value="GST_CTER"/>
    <property type="match status" value="1"/>
</dbReference>
<dbReference type="EC" id="2.5.1.18" evidence="3"/>
<dbReference type="InterPro" id="IPR040079">
    <property type="entry name" value="Glutathione_S-Trfase"/>
</dbReference>
<dbReference type="EMBL" id="DS469563">
    <property type="protein sequence ID" value="EDO42590.1"/>
    <property type="molecule type" value="Genomic_DNA"/>
</dbReference>
<evidence type="ECO:0000256" key="1">
    <source>
        <dbReference type="ARBA" id="ARBA00003701"/>
    </source>
</evidence>
<keyword evidence="9" id="KW-1185">Reference proteome</keyword>
<name>A7S183_NEMVE</name>
<dbReference type="InParanoid" id="A7S183"/>
<dbReference type="PRINTS" id="PR01267">
    <property type="entry name" value="GSTRNSFRASEM"/>
</dbReference>
<sequence>MPSVFGYWAIRGLAQPIRLLLKYNGEEFEDKRYDGHDRTSWTNEKFSLGLDFPNLPYYIDGDKKHIKITQSNAILRYIGRKYDMCGKTEEEKVIVDILENQLMDFRNGFVRLCYNNAAFEENKPAYIQSAQSSIKAFADFLGQKSYLAGDNLTFVDFVLYELLDQHRIFEPSLLDAHPNLKAFLDRFEKLPAIAAYMSSNEFIKRPINSPIAAFA</sequence>
<evidence type="ECO:0000259" key="6">
    <source>
        <dbReference type="PROSITE" id="PS50404"/>
    </source>
</evidence>
<dbReference type="InterPro" id="IPR003081">
    <property type="entry name" value="GST_mu"/>
</dbReference>
<dbReference type="InterPro" id="IPR010987">
    <property type="entry name" value="Glutathione-S-Trfase_C-like"/>
</dbReference>
<dbReference type="InterPro" id="IPR036282">
    <property type="entry name" value="Glutathione-S-Trfase_C_sf"/>
</dbReference>
<comment type="function">
    <text evidence="1">Conjugation of reduced glutathione to a wide number of exogenous and endogenous hydrophobic electrophiles.</text>
</comment>
<dbReference type="PANTHER" id="PTHR11571">
    <property type="entry name" value="GLUTATHIONE S-TRANSFERASE"/>
    <property type="match status" value="1"/>
</dbReference>
<dbReference type="InterPro" id="IPR036249">
    <property type="entry name" value="Thioredoxin-like_sf"/>
</dbReference>
<reference evidence="8 9" key="1">
    <citation type="journal article" date="2007" name="Science">
        <title>Sea anemone genome reveals ancestral eumetazoan gene repertoire and genomic organization.</title>
        <authorList>
            <person name="Putnam N.H."/>
            <person name="Srivastava M."/>
            <person name="Hellsten U."/>
            <person name="Dirks B."/>
            <person name="Chapman J."/>
            <person name="Salamov A."/>
            <person name="Terry A."/>
            <person name="Shapiro H."/>
            <person name="Lindquist E."/>
            <person name="Kapitonov V.V."/>
            <person name="Jurka J."/>
            <person name="Genikhovich G."/>
            <person name="Grigoriev I.V."/>
            <person name="Lucas S.M."/>
            <person name="Steele R.E."/>
            <person name="Finnerty J.R."/>
            <person name="Technau U."/>
            <person name="Martindale M.Q."/>
            <person name="Rokhsar D.S."/>
        </authorList>
    </citation>
    <scope>NUCLEOTIDE SEQUENCE [LARGE SCALE GENOMIC DNA]</scope>
    <source>
        <strain evidence="9">CH2 X CH6</strain>
    </source>
</reference>
<dbReference type="InterPro" id="IPR004046">
    <property type="entry name" value="GST_C"/>
</dbReference>
<dbReference type="Pfam" id="PF02798">
    <property type="entry name" value="GST_N"/>
    <property type="match status" value="1"/>
</dbReference>
<gene>
    <name evidence="8" type="ORF">NEMVEDRAFT_v1g184426</name>
</gene>
<evidence type="ECO:0000256" key="2">
    <source>
        <dbReference type="ARBA" id="ARBA00005861"/>
    </source>
</evidence>
<feature type="domain" description="GST N-terminal" evidence="6">
    <location>
        <begin position="1"/>
        <end position="86"/>
    </location>
</feature>
<dbReference type="HOGENOM" id="CLU_039475_2_0_1"/>
<evidence type="ECO:0000259" key="7">
    <source>
        <dbReference type="PROSITE" id="PS50405"/>
    </source>
</evidence>
<dbReference type="SUPFAM" id="SSF47616">
    <property type="entry name" value="GST C-terminal domain-like"/>
    <property type="match status" value="1"/>
</dbReference>
<dbReference type="eggNOG" id="KOG1695">
    <property type="taxonomic scope" value="Eukaryota"/>
</dbReference>
<dbReference type="KEGG" id="nve:5514435"/>
<proteinExistence type="inferred from homology"/>
<feature type="domain" description="GST C-terminal" evidence="7">
    <location>
        <begin position="88"/>
        <end position="207"/>
    </location>
</feature>